<dbReference type="PANTHER" id="PTHR31384">
    <property type="entry name" value="AUXIN RESPONSE FACTOR 4-RELATED"/>
    <property type="match status" value="1"/>
</dbReference>
<comment type="function">
    <text evidence="8">Auxin response factors (ARFs) are transcriptional factors that bind specifically to the DNA sequence 5'-TGTCTC-3' found in the auxin-responsive promoter elements (AuxREs).</text>
</comment>
<dbReference type="InterPro" id="IPR003340">
    <property type="entry name" value="B3_DNA-bd"/>
</dbReference>
<protein>
    <recommendedName>
        <fullName evidence="8">Auxin response factor</fullName>
    </recommendedName>
</protein>
<evidence type="ECO:0000256" key="2">
    <source>
        <dbReference type="ARBA" id="ARBA00007853"/>
    </source>
</evidence>
<evidence type="ECO:0000259" key="10">
    <source>
        <dbReference type="PROSITE" id="PS50863"/>
    </source>
</evidence>
<sequence length="530" mass="58489">MPPTAEVRHVDLRIWRACAGSSVRILIVNSRVYYFPEGHVEQSCGSAPLLSSLVLSRPAIACVISDVHCLADPITDEVFVKLFLVPVGPSRLPNQFLDINDEVEDSDKIVSFAKILTPSDANNGGGFSVPRFCADSIFPPLDYNADPPVQTLSATDVRGGTWEFRHIYRGTPRRHLLTTGWSKFVNQKKLIAGDSVVFMRDGNGKMFIGVRRAMKKGEDGGDSGRWREPSDGGAMKGEGRGRMTSEAVAEAAERAAKGLPFEVVYYPRPGWTDFVVRAELVEAGLSIYWSAGTRVKMAIETDDSSRMSCFQGTVISAASLDTGPWIPSPWRMLCCDAWLKCILWYSLCHPMLLSGEQVAWDDPDVLQNARRVSPWQIEIASSLPLHSSFPLAKKSRLSQEFGLADSEGEIFFPITGLTNSTMRYTNPSLLNYNCFPAGMQGARQNHFHVQGSTNYVSENTPMMSTDSFSSNYLLPKLNRISTESNNLSPDSQSSMVSFGTEFTENVCCSSSKDRLDVQCERASAFKGFSL</sequence>
<dbReference type="Pfam" id="PF06507">
    <property type="entry name" value="ARF_AD"/>
    <property type="match status" value="1"/>
</dbReference>
<keyword evidence="7 8" id="KW-0927">Auxin signaling pathway</keyword>
<comment type="subunit">
    <text evidence="8">Homodimers and heterodimers.</text>
</comment>
<name>A0A9W7LU00_HIBTR</name>
<evidence type="ECO:0000313" key="11">
    <source>
        <dbReference type="EMBL" id="GMI77194.1"/>
    </source>
</evidence>
<organism evidence="11 12">
    <name type="scientific">Hibiscus trionum</name>
    <name type="common">Flower of an hour</name>
    <dbReference type="NCBI Taxonomy" id="183268"/>
    <lineage>
        <taxon>Eukaryota</taxon>
        <taxon>Viridiplantae</taxon>
        <taxon>Streptophyta</taxon>
        <taxon>Embryophyta</taxon>
        <taxon>Tracheophyta</taxon>
        <taxon>Spermatophyta</taxon>
        <taxon>Magnoliopsida</taxon>
        <taxon>eudicotyledons</taxon>
        <taxon>Gunneridae</taxon>
        <taxon>Pentapetalae</taxon>
        <taxon>rosids</taxon>
        <taxon>malvids</taxon>
        <taxon>Malvales</taxon>
        <taxon>Malvaceae</taxon>
        <taxon>Malvoideae</taxon>
        <taxon>Hibiscus</taxon>
    </lineage>
</organism>
<evidence type="ECO:0000256" key="8">
    <source>
        <dbReference type="RuleBase" id="RU004561"/>
    </source>
</evidence>
<evidence type="ECO:0000256" key="3">
    <source>
        <dbReference type="ARBA" id="ARBA00023015"/>
    </source>
</evidence>
<dbReference type="InterPro" id="IPR015300">
    <property type="entry name" value="DNA-bd_pseudobarrel_sf"/>
</dbReference>
<feature type="domain" description="TF-B3" evidence="10">
    <location>
        <begin position="112"/>
        <end position="214"/>
    </location>
</feature>
<dbReference type="SUPFAM" id="SSF101936">
    <property type="entry name" value="DNA-binding pseudobarrel domain"/>
    <property type="match status" value="1"/>
</dbReference>
<dbReference type="GO" id="GO:0009734">
    <property type="term" value="P:auxin-activated signaling pathway"/>
    <property type="evidence" value="ECO:0007669"/>
    <property type="project" value="UniProtKB-KW"/>
</dbReference>
<keyword evidence="5 8" id="KW-0804">Transcription</keyword>
<keyword evidence="12" id="KW-1185">Reference proteome</keyword>
<dbReference type="Gene3D" id="2.40.330.10">
    <property type="entry name" value="DNA-binding pseudobarrel domain"/>
    <property type="match status" value="1"/>
</dbReference>
<comment type="similarity">
    <text evidence="2 8">Belongs to the ARF family.</text>
</comment>
<dbReference type="FunFam" id="2.40.330.10:FF:000001">
    <property type="entry name" value="Auxin response factor"/>
    <property type="match status" value="1"/>
</dbReference>
<evidence type="ECO:0000313" key="12">
    <source>
        <dbReference type="Proteomes" id="UP001165190"/>
    </source>
</evidence>
<dbReference type="GO" id="GO:0006355">
    <property type="term" value="P:regulation of DNA-templated transcription"/>
    <property type="evidence" value="ECO:0007669"/>
    <property type="project" value="InterPro"/>
</dbReference>
<dbReference type="Proteomes" id="UP001165190">
    <property type="component" value="Unassembled WGS sequence"/>
</dbReference>
<dbReference type="CDD" id="cd10017">
    <property type="entry name" value="B3_DNA"/>
    <property type="match status" value="1"/>
</dbReference>
<feature type="compositionally biased region" description="Basic and acidic residues" evidence="9">
    <location>
        <begin position="216"/>
        <end position="230"/>
    </location>
</feature>
<evidence type="ECO:0000256" key="6">
    <source>
        <dbReference type="ARBA" id="ARBA00023242"/>
    </source>
</evidence>
<proteinExistence type="inferred from homology"/>
<reference evidence="11" key="1">
    <citation type="submission" date="2023-05" db="EMBL/GenBank/DDBJ databases">
        <title>Genome and transcriptome analyses reveal genes involved in the formation of fine ridges on petal epidermal cells in Hibiscus trionum.</title>
        <authorList>
            <person name="Koshimizu S."/>
            <person name="Masuda S."/>
            <person name="Ishii T."/>
            <person name="Shirasu K."/>
            <person name="Hoshino A."/>
            <person name="Arita M."/>
        </authorList>
    </citation>
    <scope>NUCLEOTIDE SEQUENCE</scope>
    <source>
        <strain evidence="11">Hamamatsu line</strain>
    </source>
</reference>
<dbReference type="Pfam" id="PF02362">
    <property type="entry name" value="B3"/>
    <property type="match status" value="1"/>
</dbReference>
<dbReference type="InterPro" id="IPR010525">
    <property type="entry name" value="ARF_dom"/>
</dbReference>
<dbReference type="AlphaFoldDB" id="A0A9W7LU00"/>
<gene>
    <name evidence="11" type="ORF">HRI_001388700</name>
</gene>
<evidence type="ECO:0000256" key="5">
    <source>
        <dbReference type="ARBA" id="ARBA00023163"/>
    </source>
</evidence>
<dbReference type="InterPro" id="IPR044835">
    <property type="entry name" value="ARF_plant"/>
</dbReference>
<dbReference type="GO" id="GO:0003677">
    <property type="term" value="F:DNA binding"/>
    <property type="evidence" value="ECO:0007669"/>
    <property type="project" value="UniProtKB-KW"/>
</dbReference>
<dbReference type="SMART" id="SM01019">
    <property type="entry name" value="B3"/>
    <property type="match status" value="1"/>
</dbReference>
<keyword evidence="3 8" id="KW-0805">Transcription regulation</keyword>
<accession>A0A9W7LU00</accession>
<dbReference type="EMBL" id="BSYR01000013">
    <property type="protein sequence ID" value="GMI77194.1"/>
    <property type="molecule type" value="Genomic_DNA"/>
</dbReference>
<evidence type="ECO:0000256" key="1">
    <source>
        <dbReference type="ARBA" id="ARBA00004123"/>
    </source>
</evidence>
<evidence type="ECO:0000256" key="9">
    <source>
        <dbReference type="SAM" id="MobiDB-lite"/>
    </source>
</evidence>
<comment type="subcellular location">
    <subcellularLocation>
        <location evidence="1 8">Nucleus</location>
    </subcellularLocation>
</comment>
<dbReference type="GO" id="GO:0005634">
    <property type="term" value="C:nucleus"/>
    <property type="evidence" value="ECO:0007669"/>
    <property type="project" value="UniProtKB-SubCell"/>
</dbReference>
<keyword evidence="4 8" id="KW-0238">DNA-binding</keyword>
<evidence type="ECO:0000256" key="4">
    <source>
        <dbReference type="ARBA" id="ARBA00023125"/>
    </source>
</evidence>
<dbReference type="Gene3D" id="2.30.30.1040">
    <property type="match status" value="1"/>
</dbReference>
<keyword evidence="6 8" id="KW-0539">Nucleus</keyword>
<dbReference type="PROSITE" id="PS50863">
    <property type="entry name" value="B3"/>
    <property type="match status" value="1"/>
</dbReference>
<feature type="region of interest" description="Disordered" evidence="9">
    <location>
        <begin position="216"/>
        <end position="244"/>
    </location>
</feature>
<dbReference type="PANTHER" id="PTHR31384:SF94">
    <property type="entry name" value="AUXIN RESPONSE FACTOR 17"/>
    <property type="match status" value="1"/>
</dbReference>
<evidence type="ECO:0000256" key="7">
    <source>
        <dbReference type="ARBA" id="ARBA00023294"/>
    </source>
</evidence>
<dbReference type="OrthoDB" id="1414159at2759"/>
<comment type="caution">
    <text evidence="11">The sequence shown here is derived from an EMBL/GenBank/DDBJ whole genome shotgun (WGS) entry which is preliminary data.</text>
</comment>